<comment type="subcellular location">
    <subcellularLocation>
        <location evidence="2">Cytoplasm</location>
        <location evidence="2">Perinuclear region</location>
    </subcellularLocation>
    <subcellularLocation>
        <location evidence="1">Lysosome membrane</location>
        <topology evidence="1">Multi-pass membrane protein</topology>
    </subcellularLocation>
</comment>
<evidence type="ECO:0000256" key="13">
    <source>
        <dbReference type="SAM" id="Phobius"/>
    </source>
</evidence>
<evidence type="ECO:0000256" key="6">
    <source>
        <dbReference type="ARBA" id="ARBA00022989"/>
    </source>
</evidence>
<dbReference type="PANTHER" id="PTHR13551:SF1">
    <property type="entry name" value="MEMBRANE PROTEIN BRI3"/>
    <property type="match status" value="1"/>
</dbReference>
<evidence type="ECO:0000256" key="11">
    <source>
        <dbReference type="ARBA" id="ARBA00046593"/>
    </source>
</evidence>
<dbReference type="InterPro" id="IPR019317">
    <property type="entry name" value="BRI3"/>
</dbReference>
<evidence type="ECO:0000313" key="14">
    <source>
        <dbReference type="EMBL" id="KAH3867923.1"/>
    </source>
</evidence>
<evidence type="ECO:0000256" key="8">
    <source>
        <dbReference type="ARBA" id="ARBA00023228"/>
    </source>
</evidence>
<evidence type="ECO:0000256" key="2">
    <source>
        <dbReference type="ARBA" id="ARBA00004556"/>
    </source>
</evidence>
<evidence type="ECO:0000256" key="9">
    <source>
        <dbReference type="ARBA" id="ARBA00035284"/>
    </source>
</evidence>
<evidence type="ECO:0000256" key="4">
    <source>
        <dbReference type="ARBA" id="ARBA00022490"/>
    </source>
</evidence>
<evidence type="ECO:0000313" key="15">
    <source>
        <dbReference type="Proteomes" id="UP000828390"/>
    </source>
</evidence>
<keyword evidence="5 13" id="KW-0812">Transmembrane</keyword>
<reference evidence="14" key="1">
    <citation type="journal article" date="2019" name="bioRxiv">
        <title>The Genome of the Zebra Mussel, Dreissena polymorpha: A Resource for Invasive Species Research.</title>
        <authorList>
            <person name="McCartney M.A."/>
            <person name="Auch B."/>
            <person name="Kono T."/>
            <person name="Mallez S."/>
            <person name="Zhang Y."/>
            <person name="Obille A."/>
            <person name="Becker A."/>
            <person name="Abrahante J.E."/>
            <person name="Garbe J."/>
            <person name="Badalamenti J.P."/>
            <person name="Herman A."/>
            <person name="Mangelson H."/>
            <person name="Liachko I."/>
            <person name="Sullivan S."/>
            <person name="Sone E.D."/>
            <person name="Koren S."/>
            <person name="Silverstein K.A.T."/>
            <person name="Beckman K.B."/>
            <person name="Gohl D.M."/>
        </authorList>
    </citation>
    <scope>NUCLEOTIDE SEQUENCE</scope>
    <source>
        <strain evidence="14">Duluth1</strain>
        <tissue evidence="14">Whole animal</tissue>
    </source>
</reference>
<feature type="transmembrane region" description="Helical" evidence="13">
    <location>
        <begin position="140"/>
        <end position="162"/>
    </location>
</feature>
<reference evidence="14" key="2">
    <citation type="submission" date="2020-11" db="EMBL/GenBank/DDBJ databases">
        <authorList>
            <person name="McCartney M.A."/>
            <person name="Auch B."/>
            <person name="Kono T."/>
            <person name="Mallez S."/>
            <person name="Becker A."/>
            <person name="Gohl D.M."/>
            <person name="Silverstein K.A.T."/>
            <person name="Koren S."/>
            <person name="Bechman K.B."/>
            <person name="Herman A."/>
            <person name="Abrahante J.E."/>
            <person name="Garbe J."/>
        </authorList>
    </citation>
    <scope>NUCLEOTIDE SEQUENCE</scope>
    <source>
        <strain evidence="14">Duluth1</strain>
        <tissue evidence="14">Whole animal</tissue>
    </source>
</reference>
<evidence type="ECO:0000256" key="1">
    <source>
        <dbReference type="ARBA" id="ARBA00004155"/>
    </source>
</evidence>
<evidence type="ECO:0000256" key="12">
    <source>
        <dbReference type="SAM" id="MobiDB-lite"/>
    </source>
</evidence>
<evidence type="ECO:0000256" key="3">
    <source>
        <dbReference type="ARBA" id="ARBA00008090"/>
    </source>
</evidence>
<dbReference type="PANTHER" id="PTHR13551">
    <property type="entry name" value="BRAIN PROTEIN I3"/>
    <property type="match status" value="1"/>
</dbReference>
<comment type="subunit">
    <text evidence="11">Interacts with BRI3BP. Interacts with MGAT1 and IFITM3.</text>
</comment>
<feature type="compositionally biased region" description="Pro residues" evidence="12">
    <location>
        <begin position="69"/>
        <end position="78"/>
    </location>
</feature>
<keyword evidence="7 13" id="KW-0472">Membrane</keyword>
<evidence type="ECO:0000256" key="5">
    <source>
        <dbReference type="ARBA" id="ARBA00022692"/>
    </source>
</evidence>
<sequence length="174" mass="18982">MMEESAYLDPAFKQQFYCSLKITARKHETARDQSRSAKERSKMSVQLPEKSDPPPAYSPPKAGGNVYPPMGPGYPPQPGYGYPGQPGYPPPPQGYPGYMPAHQQAAQFSQQSTSVVVVGGQQQATGNCPYCLHGFTKTDFTAIGIVIAILFFPLGVICCMFMTERRCTSCGRVC</sequence>
<keyword evidence="6 13" id="KW-1133">Transmembrane helix</keyword>
<dbReference type="GO" id="GO:0048471">
    <property type="term" value="C:perinuclear region of cytoplasm"/>
    <property type="evidence" value="ECO:0007669"/>
    <property type="project" value="UniProtKB-SubCell"/>
</dbReference>
<dbReference type="Pfam" id="PF10164">
    <property type="entry name" value="BRI3"/>
    <property type="match status" value="1"/>
</dbReference>
<comment type="caution">
    <text evidence="14">The sequence shown here is derived from an EMBL/GenBank/DDBJ whole genome shotgun (WGS) entry which is preliminary data.</text>
</comment>
<dbReference type="GO" id="GO:0005765">
    <property type="term" value="C:lysosomal membrane"/>
    <property type="evidence" value="ECO:0007669"/>
    <property type="project" value="UniProtKB-SubCell"/>
</dbReference>
<evidence type="ECO:0000256" key="10">
    <source>
        <dbReference type="ARBA" id="ARBA00035449"/>
    </source>
</evidence>
<proteinExistence type="inferred from homology"/>
<dbReference type="Proteomes" id="UP000828390">
    <property type="component" value="Unassembled WGS sequence"/>
</dbReference>
<dbReference type="AlphaFoldDB" id="A0A9D4M079"/>
<evidence type="ECO:0000256" key="7">
    <source>
        <dbReference type="ARBA" id="ARBA00023136"/>
    </source>
</evidence>
<keyword evidence="8" id="KW-0458">Lysosome</keyword>
<name>A0A9D4M079_DREPO</name>
<feature type="compositionally biased region" description="Basic and acidic residues" evidence="12">
    <location>
        <begin position="26"/>
        <end position="42"/>
    </location>
</feature>
<keyword evidence="4" id="KW-0963">Cytoplasm</keyword>
<comment type="similarity">
    <text evidence="3">Belongs to the BRI3 family.</text>
</comment>
<organism evidence="14 15">
    <name type="scientific">Dreissena polymorpha</name>
    <name type="common">Zebra mussel</name>
    <name type="synonym">Mytilus polymorpha</name>
    <dbReference type="NCBI Taxonomy" id="45954"/>
    <lineage>
        <taxon>Eukaryota</taxon>
        <taxon>Metazoa</taxon>
        <taxon>Spiralia</taxon>
        <taxon>Lophotrochozoa</taxon>
        <taxon>Mollusca</taxon>
        <taxon>Bivalvia</taxon>
        <taxon>Autobranchia</taxon>
        <taxon>Heteroconchia</taxon>
        <taxon>Euheterodonta</taxon>
        <taxon>Imparidentia</taxon>
        <taxon>Neoheterodontei</taxon>
        <taxon>Myida</taxon>
        <taxon>Dreissenoidea</taxon>
        <taxon>Dreissenidae</taxon>
        <taxon>Dreissena</taxon>
    </lineage>
</organism>
<keyword evidence="15" id="KW-1185">Reference proteome</keyword>
<gene>
    <name evidence="14" type="ORF">DPMN_031060</name>
</gene>
<feature type="region of interest" description="Disordered" evidence="12">
    <location>
        <begin position="26"/>
        <end position="87"/>
    </location>
</feature>
<protein>
    <recommendedName>
        <fullName evidence="9">Membrane protein BRI3</fullName>
    </recommendedName>
    <alternativeName>
        <fullName evidence="10">Brain protein I3</fullName>
    </alternativeName>
</protein>
<dbReference type="EMBL" id="JAIWYP010000002">
    <property type="protein sequence ID" value="KAH3867923.1"/>
    <property type="molecule type" value="Genomic_DNA"/>
</dbReference>
<accession>A0A9D4M079</accession>